<evidence type="ECO:0000313" key="1">
    <source>
        <dbReference type="EMBL" id="JAE31919.1"/>
    </source>
</evidence>
<organism evidence="1">
    <name type="scientific">Arundo donax</name>
    <name type="common">Giant reed</name>
    <name type="synonym">Donax arundinaceus</name>
    <dbReference type="NCBI Taxonomy" id="35708"/>
    <lineage>
        <taxon>Eukaryota</taxon>
        <taxon>Viridiplantae</taxon>
        <taxon>Streptophyta</taxon>
        <taxon>Embryophyta</taxon>
        <taxon>Tracheophyta</taxon>
        <taxon>Spermatophyta</taxon>
        <taxon>Magnoliopsida</taxon>
        <taxon>Liliopsida</taxon>
        <taxon>Poales</taxon>
        <taxon>Poaceae</taxon>
        <taxon>PACMAD clade</taxon>
        <taxon>Arundinoideae</taxon>
        <taxon>Arundineae</taxon>
        <taxon>Arundo</taxon>
    </lineage>
</organism>
<dbReference type="AlphaFoldDB" id="A0A0A9H7Z1"/>
<accession>A0A0A9H7Z1</accession>
<reference evidence="1" key="1">
    <citation type="submission" date="2014-09" db="EMBL/GenBank/DDBJ databases">
        <authorList>
            <person name="Magalhaes I.L.F."/>
            <person name="Oliveira U."/>
            <person name="Santos F.R."/>
            <person name="Vidigal T.H.D.A."/>
            <person name="Brescovit A.D."/>
            <person name="Santos A.J."/>
        </authorList>
    </citation>
    <scope>NUCLEOTIDE SEQUENCE</scope>
    <source>
        <tissue evidence="1">Shoot tissue taken approximately 20 cm above the soil surface</tissue>
    </source>
</reference>
<proteinExistence type="predicted"/>
<protein>
    <submittedName>
        <fullName evidence="1">Uncharacterized protein</fullName>
    </submittedName>
</protein>
<dbReference type="EMBL" id="GBRH01165977">
    <property type="protein sequence ID" value="JAE31919.1"/>
    <property type="molecule type" value="Transcribed_RNA"/>
</dbReference>
<reference evidence="1" key="2">
    <citation type="journal article" date="2015" name="Data Brief">
        <title>Shoot transcriptome of the giant reed, Arundo donax.</title>
        <authorList>
            <person name="Barrero R.A."/>
            <person name="Guerrero F.D."/>
            <person name="Moolhuijzen P."/>
            <person name="Goolsby J.A."/>
            <person name="Tidwell J."/>
            <person name="Bellgard S.E."/>
            <person name="Bellgard M.I."/>
        </authorList>
    </citation>
    <scope>NUCLEOTIDE SEQUENCE</scope>
    <source>
        <tissue evidence="1">Shoot tissue taken approximately 20 cm above the soil surface</tissue>
    </source>
</reference>
<sequence length="67" mass="7774">MSWMIRSGQPDELSLIFTFVIATEPRALALFWGVNLACEPYDMYSCVVVELFCWIRVKLTVQLLLVF</sequence>
<name>A0A0A9H7Z1_ARUDO</name>